<dbReference type="Proteomes" id="UP000062645">
    <property type="component" value="Chromosome"/>
</dbReference>
<sequence length="94" mass="11104">MLFIAKLTKLVKTEGKIMSENSTLLQELDSEASEFISGGQRRPRVLYACPRDRYVTNTDGYYWFRGRRGCQEVDYDNAPRRVRRELENFRGDFD</sequence>
<gene>
    <name evidence="1" type="ORF">ACX27_12000</name>
</gene>
<proteinExistence type="predicted"/>
<reference evidence="2" key="1">
    <citation type="submission" date="2015-07" db="EMBL/GenBank/DDBJ databases">
        <title>Genome Of Nitrogen-Fixing Cyanobacterium Nostoc piscinale CENA21 From Solimoes/Amazon River Floodplain Sediments And Comparative Genomics To Uncover Biosynthetic Natural Products Potential.</title>
        <authorList>
            <person name="Leao T.F."/>
            <person name="Leao P.N."/>
            <person name="Guimaraes P.I."/>
            <person name="de Melo A.G.C."/>
            <person name="Ramos R.T.J."/>
            <person name="Silva A."/>
            <person name="Fiore M.F."/>
            <person name="Schneider M.P.C."/>
        </authorList>
    </citation>
    <scope>NUCLEOTIDE SEQUENCE [LARGE SCALE GENOMIC DNA]</scope>
    <source>
        <strain evidence="2">CENA21</strain>
    </source>
</reference>
<dbReference type="EMBL" id="CP012036">
    <property type="protein sequence ID" value="ALF53401.1"/>
    <property type="molecule type" value="Genomic_DNA"/>
</dbReference>
<evidence type="ECO:0000313" key="1">
    <source>
        <dbReference type="EMBL" id="ALF53401.1"/>
    </source>
</evidence>
<name>A0A0M4TW93_9NOSO</name>
<organism evidence="1 2">
    <name type="scientific">Nostoc piscinale CENA21</name>
    <dbReference type="NCBI Taxonomy" id="224013"/>
    <lineage>
        <taxon>Bacteria</taxon>
        <taxon>Bacillati</taxon>
        <taxon>Cyanobacteriota</taxon>
        <taxon>Cyanophyceae</taxon>
        <taxon>Nostocales</taxon>
        <taxon>Nostocaceae</taxon>
        <taxon>Nostoc</taxon>
    </lineage>
</organism>
<keyword evidence="2" id="KW-1185">Reference proteome</keyword>
<reference evidence="1 2" key="2">
    <citation type="journal article" date="2016" name="Genome Announc.">
        <title>Draft Genome Sequence of the N2-Fixing Cyanobacterium Nostoc piscinale CENA21, Isolated from the Brazilian Amazon Floodplain.</title>
        <authorList>
            <person name="Leao T."/>
            <person name="Guimaraes P.I."/>
            <person name="de Melo A.G."/>
            <person name="Ramos R.T."/>
            <person name="Leao P.N."/>
            <person name="Silva A."/>
            <person name="Fiore M.F."/>
            <person name="Schneider M.P."/>
        </authorList>
    </citation>
    <scope>NUCLEOTIDE SEQUENCE [LARGE SCALE GENOMIC DNA]</scope>
    <source>
        <strain evidence="1 2">CENA21</strain>
    </source>
</reference>
<evidence type="ECO:0000313" key="2">
    <source>
        <dbReference type="Proteomes" id="UP000062645"/>
    </source>
</evidence>
<dbReference type="KEGG" id="npz:ACX27_12000"/>
<dbReference type="AlphaFoldDB" id="A0A0M4TW93"/>
<accession>A0A0M4TW93</accession>
<protein>
    <submittedName>
        <fullName evidence="1">Uncharacterized protein</fullName>
    </submittedName>
</protein>
<dbReference type="PATRIC" id="fig|224013.5.peg.2910"/>